<evidence type="ECO:0000259" key="1">
    <source>
        <dbReference type="Pfam" id="PF00561"/>
    </source>
</evidence>
<accession>A0A0W0VEG4</accession>
<dbReference type="Proteomes" id="UP000055035">
    <property type="component" value="Unassembled WGS sequence"/>
</dbReference>
<reference evidence="2 3" key="1">
    <citation type="submission" date="2015-11" db="EMBL/GenBank/DDBJ databases">
        <title>Genomic analysis of 38 Legionella species identifies large and diverse effector repertoires.</title>
        <authorList>
            <person name="Burstein D."/>
            <person name="Amaro F."/>
            <person name="Zusman T."/>
            <person name="Lifshitz Z."/>
            <person name="Cohen O."/>
            <person name="Gilbert J.A."/>
            <person name="Pupko T."/>
            <person name="Shuman H.A."/>
            <person name="Segal G."/>
        </authorList>
    </citation>
    <scope>NUCLEOTIDE SEQUENCE [LARGE SCALE GENOMIC DNA]</scope>
    <source>
        <strain evidence="2 3">BL-540</strain>
    </source>
</reference>
<gene>
    <name evidence="2" type="ORF">Ljor_2331</name>
</gene>
<evidence type="ECO:0000313" key="3">
    <source>
        <dbReference type="Proteomes" id="UP000055035"/>
    </source>
</evidence>
<protein>
    <submittedName>
        <fullName evidence="2">Alpha/beta hydrolase family protein</fullName>
    </submittedName>
</protein>
<dbReference type="OrthoDB" id="9798884at2"/>
<dbReference type="GO" id="GO:0016787">
    <property type="term" value="F:hydrolase activity"/>
    <property type="evidence" value="ECO:0007669"/>
    <property type="project" value="UniProtKB-KW"/>
</dbReference>
<dbReference type="PANTHER" id="PTHR12277:SF81">
    <property type="entry name" value="PROTEIN ABHD13"/>
    <property type="match status" value="1"/>
</dbReference>
<organism evidence="2 3">
    <name type="scientific">Legionella jordanis</name>
    <dbReference type="NCBI Taxonomy" id="456"/>
    <lineage>
        <taxon>Bacteria</taxon>
        <taxon>Pseudomonadati</taxon>
        <taxon>Pseudomonadota</taxon>
        <taxon>Gammaproteobacteria</taxon>
        <taxon>Legionellales</taxon>
        <taxon>Legionellaceae</taxon>
        <taxon>Legionella</taxon>
    </lineage>
</organism>
<proteinExistence type="predicted"/>
<keyword evidence="2" id="KW-0378">Hydrolase</keyword>
<sequence length="264" mass="29543">MIKQILLTSCLILVALTCLFYMFQRHLMYLPAKEVPNPSAFHAQDMQVVNIETSDGLILHSWYKKAIPPNPTLLYLHGNAGHIGYRMPLVRQFLSAGFGVLLLEYRGYGGNPGRPSEQGLYQDGMAAMSYLEKHGVSSQHIVVYGESLGTAVATYLAAKYPVCAMVLQSPFTSMSALARYHYPWALIPPWDKFDSLSRINLSRAPLLILHGEQDSITPYAGALLLFQHAHQPKQFSSLPAKGHNDLWDFDFASKVMTFMRASCF</sequence>
<dbReference type="SUPFAM" id="SSF53474">
    <property type="entry name" value="alpha/beta-Hydrolases"/>
    <property type="match status" value="1"/>
</dbReference>
<feature type="domain" description="AB hydrolase-1" evidence="1">
    <location>
        <begin position="71"/>
        <end position="190"/>
    </location>
</feature>
<keyword evidence="3" id="KW-1185">Reference proteome</keyword>
<dbReference type="STRING" id="456.Ljor_2331"/>
<dbReference type="InterPro" id="IPR029058">
    <property type="entry name" value="AB_hydrolase_fold"/>
</dbReference>
<name>A0A0W0VEG4_9GAMM</name>
<dbReference type="PATRIC" id="fig|456.5.peg.2510"/>
<dbReference type="EMBL" id="LNYJ01000011">
    <property type="protein sequence ID" value="KTD18025.1"/>
    <property type="molecule type" value="Genomic_DNA"/>
</dbReference>
<evidence type="ECO:0000313" key="2">
    <source>
        <dbReference type="EMBL" id="KTD18025.1"/>
    </source>
</evidence>
<dbReference type="Pfam" id="PF00561">
    <property type="entry name" value="Abhydrolase_1"/>
    <property type="match status" value="1"/>
</dbReference>
<dbReference type="Gene3D" id="3.40.50.1820">
    <property type="entry name" value="alpha/beta hydrolase"/>
    <property type="match status" value="1"/>
</dbReference>
<comment type="caution">
    <text evidence="2">The sequence shown here is derived from an EMBL/GenBank/DDBJ whole genome shotgun (WGS) entry which is preliminary data.</text>
</comment>
<dbReference type="InterPro" id="IPR000073">
    <property type="entry name" value="AB_hydrolase_1"/>
</dbReference>
<dbReference type="PANTHER" id="PTHR12277">
    <property type="entry name" value="ALPHA/BETA HYDROLASE DOMAIN-CONTAINING PROTEIN"/>
    <property type="match status" value="1"/>
</dbReference>
<dbReference type="AlphaFoldDB" id="A0A0W0VEG4"/>